<keyword evidence="5 9" id="KW-0010">Activator</keyword>
<reference evidence="11" key="1">
    <citation type="journal article" date="2021" name="Nat. Commun.">
        <title>Genetic determinants of endophytism in the Arabidopsis root mycobiome.</title>
        <authorList>
            <person name="Mesny F."/>
            <person name="Miyauchi S."/>
            <person name="Thiergart T."/>
            <person name="Pickel B."/>
            <person name="Atanasova L."/>
            <person name="Karlsson M."/>
            <person name="Huettel B."/>
            <person name="Barry K.W."/>
            <person name="Haridas S."/>
            <person name="Chen C."/>
            <person name="Bauer D."/>
            <person name="Andreopoulos W."/>
            <person name="Pangilinan J."/>
            <person name="LaButti K."/>
            <person name="Riley R."/>
            <person name="Lipzen A."/>
            <person name="Clum A."/>
            <person name="Drula E."/>
            <person name="Henrissat B."/>
            <person name="Kohler A."/>
            <person name="Grigoriev I.V."/>
            <person name="Martin F.M."/>
            <person name="Hacquard S."/>
        </authorList>
    </citation>
    <scope>NUCLEOTIDE SEQUENCE</scope>
    <source>
        <strain evidence="11">MPI-CAGE-CH-0230</strain>
    </source>
</reference>
<feature type="region of interest" description="Disordered" evidence="10">
    <location>
        <begin position="1"/>
        <end position="34"/>
    </location>
</feature>
<dbReference type="AlphaFoldDB" id="A0A9P8Y9N1"/>
<feature type="compositionally biased region" description="Low complexity" evidence="10">
    <location>
        <begin position="126"/>
        <end position="143"/>
    </location>
</feature>
<evidence type="ECO:0000313" key="11">
    <source>
        <dbReference type="EMBL" id="KAH7033246.1"/>
    </source>
</evidence>
<feature type="region of interest" description="Disordered" evidence="10">
    <location>
        <begin position="126"/>
        <end position="154"/>
    </location>
</feature>
<gene>
    <name evidence="9" type="primary">MED5</name>
    <name evidence="11" type="ORF">B0I36DRAFT_240617</name>
</gene>
<evidence type="ECO:0000256" key="2">
    <source>
        <dbReference type="ARBA" id="ARBA00008782"/>
    </source>
</evidence>
<keyword evidence="7 9" id="KW-0539">Nucleus</keyword>
<keyword evidence="12" id="KW-1185">Reference proteome</keyword>
<evidence type="ECO:0000256" key="5">
    <source>
        <dbReference type="ARBA" id="ARBA00023159"/>
    </source>
</evidence>
<name>A0A9P8Y9N1_9PEZI</name>
<comment type="subcellular location">
    <subcellularLocation>
        <location evidence="1 9">Nucleus</location>
    </subcellularLocation>
</comment>
<sequence length="1180" mass="126671">MAGAQDSAPRGQLSKDNDNSRHRQQGPRVADHGQSLAQWRDFMSRCISSRLDPETFDSYVVLLQSKHPLPIPAIADICLRPQASNHESLDPRIPRYVQVLVQRGLINTPSILTALYKYSSSQALADQQQQQQQNNAGQDNLGASNGAGGGGQKQQQQQKLLWRSSYAAEEVIFYRLTKAVGLGSGIKNAGDAIQVCGIMARWMTLFTSASSAFAQQDLMMAGTGMGGAGAQVLLTAQSRDEMEAARAAFVMLLLSVCENPTVLNALAQPYAKDVRKALSASFATFVPSILQSASQIAGRLEQFRTETLASFDPVEKDKDIVKSDMDELLDSTIGLESFVVPDMPVMNSRAGLYVYLNAALVGRPLLDDHTFLSYLHNRYQGDIQATAIDLILASFDILANAVFRRETHKTGYLLRSYLINKVPLLLANLATSMFPPLTPQFCIAEAMNQVDTNAFPSMSEMFDLSNDNRDSVTENVRADFCFACCLHGLISEDSINSLIGDMHYQTLPAGGRYVKEALVAECMTDPERVQKLIGEMENYDGNVGAACQAVTEVIGRLCNEKETMTLKNICGQLAKKPLSMDVMLLFDKPATFLHPLCELLDNWHYDEDQGEYQPVYEEFGSILLLVLAFAYRYNLTAADLGIQAPQSFVANLLNKGQWHRSLDELSEQEKGHLGGWIQGLFDNEAGGLGDELMSSCPPQDFYMLVPSLFHNMVLAFSVGYLQEESLKTGMEYLVDTFLLPCLVMAINYMATQLWNDRKDERKAAIRILQLILLTKHGSNEAQTMLSAVLNVVAKPLENALRLYQRQDPQSQEVDPLLNAIKENIRLSRRTAGAGHNDLESWASTPGGGLAAAVRHTIQALVQWATHPGPNIAPTSYTHRQMLAASRMLGAKRLLYIILDEVKQQTETAMATAANNANSTDANNTAATTSASVVHDVALALICAPDVSNVPPPTMMAILAAHPSEPSGQQQQQQQQQQPQYPIPPQTSLSLRAVLKAEAEDFKTIQKTDALLADIIVRLYRRVEAQLHVPEPVANAMAAAEAEAAAVNEMLDAAAAAELSTLGLPGADGGGGGGGVDGDDATAAAADAFGVAGAGNAGQDQGAGAAGGLDNAFDGLGDLGDAGDLGGLGGLDGLDGTGVGGGGAGGGGMDLGGTDDDIFSGLEGVGSSADLLQGWDGMDFS</sequence>
<evidence type="ECO:0000256" key="7">
    <source>
        <dbReference type="ARBA" id="ARBA00023242"/>
    </source>
</evidence>
<evidence type="ECO:0000256" key="10">
    <source>
        <dbReference type="SAM" id="MobiDB-lite"/>
    </source>
</evidence>
<evidence type="ECO:0000256" key="6">
    <source>
        <dbReference type="ARBA" id="ARBA00023163"/>
    </source>
</evidence>
<comment type="similarity">
    <text evidence="2 9">Belongs to the Mediator complex subunit 5 family.</text>
</comment>
<evidence type="ECO:0000256" key="3">
    <source>
        <dbReference type="ARBA" id="ARBA00020628"/>
    </source>
</evidence>
<comment type="function">
    <text evidence="9">Component of the Mediator complex, a coactivator involved in the regulated transcription of nearly all RNA polymerase II-dependent genes. Mediator functions as a bridge to convey information from gene-specific regulatory proteins to the basal RNA polymerase II transcription machinery. Mediator is recruited to promoters by direct interactions with regulatory proteins and serves as a scaffold for the assembly of a functional preinitiation complex with RNA polymerase II and the general transcription factors.</text>
</comment>
<keyword evidence="6 9" id="KW-0804">Transcription</keyword>
<keyword evidence="4 9" id="KW-0805">Transcription regulation</keyword>
<dbReference type="OrthoDB" id="5322661at2759"/>
<comment type="subunit">
    <text evidence="9">Component of the Mediator complex.</text>
</comment>
<dbReference type="EMBL" id="JAGTJQ010000004">
    <property type="protein sequence ID" value="KAH7033246.1"/>
    <property type="molecule type" value="Genomic_DNA"/>
</dbReference>
<comment type="caution">
    <text evidence="11">The sequence shown here is derived from an EMBL/GenBank/DDBJ whole genome shotgun (WGS) entry which is preliminary data.</text>
</comment>
<protein>
    <recommendedName>
        <fullName evidence="3 9">Mediator of RNA polymerase II transcription subunit 5</fullName>
    </recommendedName>
    <alternativeName>
        <fullName evidence="8 9">Mediator complex subunit 5</fullName>
    </alternativeName>
</protein>
<dbReference type="GO" id="GO:0016592">
    <property type="term" value="C:mediator complex"/>
    <property type="evidence" value="ECO:0007669"/>
    <property type="project" value="InterPro"/>
</dbReference>
<accession>A0A9P8Y9N1</accession>
<dbReference type="InterPro" id="IPR014801">
    <property type="entry name" value="Mediator_Med5_fun"/>
</dbReference>
<evidence type="ECO:0000256" key="1">
    <source>
        <dbReference type="ARBA" id="ARBA00004123"/>
    </source>
</evidence>
<evidence type="ECO:0000256" key="4">
    <source>
        <dbReference type="ARBA" id="ARBA00023015"/>
    </source>
</evidence>
<dbReference type="PANTHER" id="PTHR35784">
    <property type="entry name" value="MEDIATOR OF RNA POLYMERASE II TRANSCRIPTION SUBUNIT 5"/>
    <property type="match status" value="1"/>
</dbReference>
<dbReference type="PANTHER" id="PTHR35784:SF1">
    <property type="entry name" value="MEDIATOR OF RNA POLYMERASE II TRANSCRIPTION SUBUNIT 5"/>
    <property type="match status" value="1"/>
</dbReference>
<organism evidence="11 12">
    <name type="scientific">Microdochium trichocladiopsis</name>
    <dbReference type="NCBI Taxonomy" id="1682393"/>
    <lineage>
        <taxon>Eukaryota</taxon>
        <taxon>Fungi</taxon>
        <taxon>Dikarya</taxon>
        <taxon>Ascomycota</taxon>
        <taxon>Pezizomycotina</taxon>
        <taxon>Sordariomycetes</taxon>
        <taxon>Xylariomycetidae</taxon>
        <taxon>Xylariales</taxon>
        <taxon>Microdochiaceae</taxon>
        <taxon>Microdochium</taxon>
    </lineage>
</organism>
<dbReference type="GO" id="GO:0003712">
    <property type="term" value="F:transcription coregulator activity"/>
    <property type="evidence" value="ECO:0007669"/>
    <property type="project" value="InterPro"/>
</dbReference>
<proteinExistence type="inferred from homology"/>
<dbReference type="Pfam" id="PF08689">
    <property type="entry name" value="Med5"/>
    <property type="match status" value="1"/>
</dbReference>
<dbReference type="Proteomes" id="UP000756346">
    <property type="component" value="Unassembled WGS sequence"/>
</dbReference>
<evidence type="ECO:0000313" key="12">
    <source>
        <dbReference type="Proteomes" id="UP000756346"/>
    </source>
</evidence>
<dbReference type="GO" id="GO:0006357">
    <property type="term" value="P:regulation of transcription by RNA polymerase II"/>
    <property type="evidence" value="ECO:0007669"/>
    <property type="project" value="InterPro"/>
</dbReference>
<feature type="region of interest" description="Disordered" evidence="10">
    <location>
        <begin position="962"/>
        <end position="984"/>
    </location>
</feature>
<feature type="compositionally biased region" description="Low complexity" evidence="10">
    <location>
        <begin position="968"/>
        <end position="979"/>
    </location>
</feature>
<evidence type="ECO:0000256" key="9">
    <source>
        <dbReference type="RuleBase" id="RU364142"/>
    </source>
</evidence>
<evidence type="ECO:0000256" key="8">
    <source>
        <dbReference type="ARBA" id="ARBA00031256"/>
    </source>
</evidence>